<dbReference type="EMBL" id="ACHM02000002">
    <property type="protein sequence ID" value="EFH93421.1"/>
    <property type="molecule type" value="Genomic_DNA"/>
</dbReference>
<dbReference type="OrthoDB" id="162796at2"/>
<name>D6S9E3_FINMA</name>
<dbReference type="AlphaFoldDB" id="D6S9E3"/>
<dbReference type="HOGENOM" id="CLU_153045_4_1_9"/>
<organism evidence="1">
    <name type="scientific">Finegoldia magna ATCC 53516</name>
    <dbReference type="NCBI Taxonomy" id="525282"/>
    <lineage>
        <taxon>Bacteria</taxon>
        <taxon>Bacillati</taxon>
        <taxon>Bacillota</taxon>
        <taxon>Tissierellia</taxon>
        <taxon>Tissierellales</taxon>
        <taxon>Peptoniphilaceae</taxon>
        <taxon>Finegoldia</taxon>
    </lineage>
</organism>
<dbReference type="Proteomes" id="UP000004063">
    <property type="component" value="Chromosome"/>
</dbReference>
<dbReference type="InterPro" id="IPR036782">
    <property type="entry name" value="NE0471-like_N"/>
</dbReference>
<dbReference type="RefSeq" id="WP_002835896.1">
    <property type="nucleotide sequence ID" value="NZ_CM000955.1"/>
</dbReference>
<accession>D6S9E3</accession>
<sequence length="84" mass="9683">MKDPNWVVRSVQAKNDYTLILSFADGSTKIYDARPLLEKNIYTKLNNPIFFSKAKVECGTVVWNDDIDISPEHLYEFSTPLNEN</sequence>
<dbReference type="InterPro" id="IPR018841">
    <property type="entry name" value="DUF2442"/>
</dbReference>
<dbReference type="Pfam" id="PF10387">
    <property type="entry name" value="DUF2442"/>
    <property type="match status" value="1"/>
</dbReference>
<gene>
    <name evidence="1" type="ORF">HMPREF0391_11079</name>
</gene>
<evidence type="ECO:0008006" key="2">
    <source>
        <dbReference type="Google" id="ProtNLM"/>
    </source>
</evidence>
<dbReference type="STRING" id="525282.HMPREF0391_11079"/>
<dbReference type="Gene3D" id="3.30.2020.10">
    <property type="entry name" value="NE0471-like N-terminal domain"/>
    <property type="match status" value="1"/>
</dbReference>
<dbReference type="SUPFAM" id="SSF143880">
    <property type="entry name" value="NE0471 N-terminal domain-like"/>
    <property type="match status" value="1"/>
</dbReference>
<reference evidence="1" key="1">
    <citation type="submission" date="2010-05" db="EMBL/GenBank/DDBJ databases">
        <authorList>
            <person name="Muzny D."/>
            <person name="Qin X."/>
            <person name="Buhay C."/>
            <person name="Dugan-Rocha S."/>
            <person name="Ding Y."/>
            <person name="Chen G."/>
            <person name="Hawes A."/>
            <person name="Holder M."/>
            <person name="Jhangiani S."/>
            <person name="Johnson A."/>
            <person name="Khan Z."/>
            <person name="Li Z."/>
            <person name="Liu W."/>
            <person name="Liu X."/>
            <person name="Perez L."/>
            <person name="Shen H."/>
            <person name="Wang Q."/>
            <person name="Watt J."/>
            <person name="Xi L."/>
            <person name="Xin Y."/>
            <person name="Zhou J."/>
            <person name="Deng J."/>
            <person name="Jiang H."/>
            <person name="Liu Y."/>
            <person name="Qu J."/>
            <person name="Song X.-Z."/>
            <person name="Zhang L."/>
            <person name="Villasana D."/>
            <person name="Johnson A."/>
            <person name="Liu J."/>
            <person name="Liyanage D."/>
            <person name="Lorensuhewa L."/>
            <person name="Robinson T."/>
            <person name="Song A."/>
            <person name="Song B.-B."/>
            <person name="Dinh H."/>
            <person name="Thornton R."/>
            <person name="Coyle M."/>
            <person name="Francisco L."/>
            <person name="Jackson L."/>
            <person name="Javaid M."/>
            <person name="Korchina V."/>
            <person name="Kovar C."/>
            <person name="Mata R."/>
            <person name="Mathew T."/>
            <person name="Ngo R."/>
            <person name="Nguyen L."/>
            <person name="Nguyen N."/>
            <person name="Okwuonu G."/>
            <person name="Ongeri F."/>
            <person name="Pham C."/>
            <person name="Simmons D."/>
            <person name="Wilczek-Boney K."/>
            <person name="Hale W."/>
            <person name="Jakkamsetti A."/>
            <person name="Pham P."/>
            <person name="Ruth R."/>
            <person name="San Lucas F."/>
            <person name="Warren J."/>
            <person name="Zhang J."/>
            <person name="Zhao Z."/>
            <person name="Zhou C."/>
            <person name="Zhu D."/>
            <person name="Lee S."/>
            <person name="Bess C."/>
            <person name="Blankenburg K."/>
            <person name="Forbes L."/>
            <person name="Fu Q."/>
            <person name="Gubbala S."/>
            <person name="Hirani K."/>
            <person name="Jayaseelan J.C."/>
            <person name="Lara F."/>
            <person name="Munidasa M."/>
            <person name="Palculict T."/>
            <person name="Patil S."/>
            <person name="Pu L.-L."/>
            <person name="Saada N."/>
            <person name="Tang L."/>
            <person name="Weissenberger G."/>
            <person name="Zhu Y."/>
            <person name="Hemphill L."/>
            <person name="Shang Y."/>
            <person name="Youmans B."/>
            <person name="Ayvaz T."/>
            <person name="Ross M."/>
            <person name="Santibanez J."/>
            <person name="Aqrawi P."/>
            <person name="Gross S."/>
            <person name="Joshi V."/>
            <person name="Fowler G."/>
            <person name="Nazareth L."/>
            <person name="Reid J."/>
            <person name="Worley K."/>
            <person name="Petrosino J."/>
            <person name="Highlander S."/>
            <person name="Gibbs R."/>
        </authorList>
    </citation>
    <scope>NUCLEOTIDE SEQUENCE [LARGE SCALE GENOMIC DNA]</scope>
    <source>
        <strain evidence="1">ATCC 53516</strain>
    </source>
</reference>
<proteinExistence type="predicted"/>
<protein>
    <recommendedName>
        <fullName evidence="2">DUF2442 domain-containing protein</fullName>
    </recommendedName>
</protein>
<evidence type="ECO:0000313" key="1">
    <source>
        <dbReference type="EMBL" id="EFH93421.1"/>
    </source>
</evidence>
<dbReference type="eggNOG" id="COG1396">
    <property type="taxonomic scope" value="Bacteria"/>
</dbReference>
<comment type="caution">
    <text evidence="1">The sequence shown here is derived from an EMBL/GenBank/DDBJ whole genome shotgun (WGS) entry which is preliminary data.</text>
</comment>